<evidence type="ECO:0000313" key="4">
    <source>
        <dbReference type="Proteomes" id="UP000800036"/>
    </source>
</evidence>
<organism evidence="3 4">
    <name type="scientific">Bimuria novae-zelandiae CBS 107.79</name>
    <dbReference type="NCBI Taxonomy" id="1447943"/>
    <lineage>
        <taxon>Eukaryota</taxon>
        <taxon>Fungi</taxon>
        <taxon>Dikarya</taxon>
        <taxon>Ascomycota</taxon>
        <taxon>Pezizomycotina</taxon>
        <taxon>Dothideomycetes</taxon>
        <taxon>Pleosporomycetidae</taxon>
        <taxon>Pleosporales</taxon>
        <taxon>Massarineae</taxon>
        <taxon>Didymosphaeriaceae</taxon>
        <taxon>Bimuria</taxon>
    </lineage>
</organism>
<keyword evidence="2" id="KW-0732">Signal</keyword>
<dbReference type="OrthoDB" id="10480452at2759"/>
<feature type="compositionally biased region" description="Polar residues" evidence="1">
    <location>
        <begin position="184"/>
        <end position="193"/>
    </location>
</feature>
<dbReference type="EMBL" id="ML976680">
    <property type="protein sequence ID" value="KAF1973521.1"/>
    <property type="molecule type" value="Genomic_DNA"/>
</dbReference>
<keyword evidence="4" id="KW-1185">Reference proteome</keyword>
<feature type="chain" id="PRO_5025455537" evidence="2">
    <location>
        <begin position="19"/>
        <end position="193"/>
    </location>
</feature>
<reference evidence="3" key="1">
    <citation type="journal article" date="2020" name="Stud. Mycol.">
        <title>101 Dothideomycetes genomes: a test case for predicting lifestyles and emergence of pathogens.</title>
        <authorList>
            <person name="Haridas S."/>
            <person name="Albert R."/>
            <person name="Binder M."/>
            <person name="Bloem J."/>
            <person name="Labutti K."/>
            <person name="Salamov A."/>
            <person name="Andreopoulos B."/>
            <person name="Baker S."/>
            <person name="Barry K."/>
            <person name="Bills G."/>
            <person name="Bluhm B."/>
            <person name="Cannon C."/>
            <person name="Castanera R."/>
            <person name="Culley D."/>
            <person name="Daum C."/>
            <person name="Ezra D."/>
            <person name="Gonzalez J."/>
            <person name="Henrissat B."/>
            <person name="Kuo A."/>
            <person name="Liang C."/>
            <person name="Lipzen A."/>
            <person name="Lutzoni F."/>
            <person name="Magnuson J."/>
            <person name="Mondo S."/>
            <person name="Nolan M."/>
            <person name="Ohm R."/>
            <person name="Pangilinan J."/>
            <person name="Park H.-J."/>
            <person name="Ramirez L."/>
            <person name="Alfaro M."/>
            <person name="Sun H."/>
            <person name="Tritt A."/>
            <person name="Yoshinaga Y."/>
            <person name="Zwiers L.-H."/>
            <person name="Turgeon B."/>
            <person name="Goodwin S."/>
            <person name="Spatafora J."/>
            <person name="Crous P."/>
            <person name="Grigoriev I."/>
        </authorList>
    </citation>
    <scope>NUCLEOTIDE SEQUENCE</scope>
    <source>
        <strain evidence="3">CBS 107.79</strain>
    </source>
</reference>
<evidence type="ECO:0000313" key="3">
    <source>
        <dbReference type="EMBL" id="KAF1973521.1"/>
    </source>
</evidence>
<name>A0A6A5V8I8_9PLEO</name>
<evidence type="ECO:0000256" key="2">
    <source>
        <dbReference type="SAM" id="SignalP"/>
    </source>
</evidence>
<proteinExistence type="predicted"/>
<gene>
    <name evidence="3" type="ORF">BU23DRAFT_568213</name>
</gene>
<feature type="region of interest" description="Disordered" evidence="1">
    <location>
        <begin position="168"/>
        <end position="193"/>
    </location>
</feature>
<dbReference type="AlphaFoldDB" id="A0A6A5V8I8"/>
<evidence type="ECO:0000256" key="1">
    <source>
        <dbReference type="SAM" id="MobiDB-lite"/>
    </source>
</evidence>
<protein>
    <submittedName>
        <fullName evidence="3">Uncharacterized protein</fullName>
    </submittedName>
</protein>
<sequence>MKTSSAIVASLLSAASLAAPIISSTPNPTEISAIAQESTATHLARSYHCSSFTAADLAWLKTHPTLSSVLVEACKIGALYAPPNLENPGMGNCREGMIGCKRSPSPALSKWYSCDSFTTKELAWIKSHPALASVLEDCKSGALYAPLNPNAPGMGDCREGMSGCSARPSPLRLRSGTAAPPSHLRSSCGSSLA</sequence>
<dbReference type="Proteomes" id="UP000800036">
    <property type="component" value="Unassembled WGS sequence"/>
</dbReference>
<accession>A0A6A5V8I8</accession>
<feature type="signal peptide" evidence="2">
    <location>
        <begin position="1"/>
        <end position="18"/>
    </location>
</feature>